<evidence type="ECO:0000256" key="1">
    <source>
        <dbReference type="SAM" id="SignalP"/>
    </source>
</evidence>
<feature type="chain" id="PRO_5030507834" description="Outer membrane protein beta-barrel domain-containing protein" evidence="1">
    <location>
        <begin position="21"/>
        <end position="257"/>
    </location>
</feature>
<dbReference type="InterPro" id="IPR025665">
    <property type="entry name" value="Beta-barrel_OMP_2"/>
</dbReference>
<evidence type="ECO:0000313" key="4">
    <source>
        <dbReference type="Proteomes" id="UP000544222"/>
    </source>
</evidence>
<evidence type="ECO:0000313" key="3">
    <source>
        <dbReference type="EMBL" id="MBB3188443.1"/>
    </source>
</evidence>
<dbReference type="RefSeq" id="WP_183414185.1">
    <property type="nucleotide sequence ID" value="NZ_JACHYB010000002.1"/>
</dbReference>
<proteinExistence type="predicted"/>
<feature type="domain" description="Outer membrane protein beta-barrel" evidence="2">
    <location>
        <begin position="20"/>
        <end position="233"/>
    </location>
</feature>
<organism evidence="3 4">
    <name type="scientific">Microbacter margulisiae</name>
    <dbReference type="NCBI Taxonomy" id="1350067"/>
    <lineage>
        <taxon>Bacteria</taxon>
        <taxon>Pseudomonadati</taxon>
        <taxon>Bacteroidota</taxon>
        <taxon>Bacteroidia</taxon>
        <taxon>Bacteroidales</taxon>
        <taxon>Porphyromonadaceae</taxon>
        <taxon>Microbacter</taxon>
    </lineage>
</organism>
<name>A0A7W5DUI1_9PORP</name>
<dbReference type="AlphaFoldDB" id="A0A7W5DUI1"/>
<dbReference type="Pfam" id="PF13568">
    <property type="entry name" value="OMP_b-brl_2"/>
    <property type="match status" value="1"/>
</dbReference>
<evidence type="ECO:0000259" key="2">
    <source>
        <dbReference type="Pfam" id="PF13568"/>
    </source>
</evidence>
<dbReference type="Proteomes" id="UP000544222">
    <property type="component" value="Unassembled WGS sequence"/>
</dbReference>
<sequence>MRKLFVTSFLLICSMTWVMAQSMSNKELNNGESNFTLGAFGGLNIPDLTGGGGNPLSANWSSRTGGAFGVTFNWYTSSHFAWRADLLYSSEGGKRDGMQALDASSINPQVPAGTYFYANYNNESVLNYLELPVMAKYILPLSKTSKFYIDFGPYVGLRLNAKQVTGGSSMVYADEAGTQPVSSQAVSFDASTSVTSQINTFNFGLTGGIGFSQSVGFGAITLDFRGAYGLTNVQRYAQDGSNHIGNLLISLGYSVPL</sequence>
<feature type="signal peptide" evidence="1">
    <location>
        <begin position="1"/>
        <end position="20"/>
    </location>
</feature>
<protein>
    <recommendedName>
        <fullName evidence="2">Outer membrane protein beta-barrel domain-containing protein</fullName>
    </recommendedName>
</protein>
<gene>
    <name evidence="3" type="ORF">FHX64_002641</name>
</gene>
<keyword evidence="1" id="KW-0732">Signal</keyword>
<reference evidence="3 4" key="1">
    <citation type="submission" date="2020-08" db="EMBL/GenBank/DDBJ databases">
        <title>Genomic Encyclopedia of Type Strains, Phase IV (KMG-IV): sequencing the most valuable type-strain genomes for metagenomic binning, comparative biology and taxonomic classification.</title>
        <authorList>
            <person name="Goeker M."/>
        </authorList>
    </citation>
    <scope>NUCLEOTIDE SEQUENCE [LARGE SCALE GENOMIC DNA]</scope>
    <source>
        <strain evidence="3 4">DSM 27471</strain>
    </source>
</reference>
<keyword evidence="4" id="KW-1185">Reference proteome</keyword>
<accession>A0A7W5DUI1</accession>
<dbReference type="EMBL" id="JACHYB010000002">
    <property type="protein sequence ID" value="MBB3188443.1"/>
    <property type="molecule type" value="Genomic_DNA"/>
</dbReference>
<comment type="caution">
    <text evidence="3">The sequence shown here is derived from an EMBL/GenBank/DDBJ whole genome shotgun (WGS) entry which is preliminary data.</text>
</comment>